<accession>A0ACC1BFG3</accession>
<organism evidence="1 2">
    <name type="scientific">Pistacia atlantica</name>
    <dbReference type="NCBI Taxonomy" id="434234"/>
    <lineage>
        <taxon>Eukaryota</taxon>
        <taxon>Viridiplantae</taxon>
        <taxon>Streptophyta</taxon>
        <taxon>Embryophyta</taxon>
        <taxon>Tracheophyta</taxon>
        <taxon>Spermatophyta</taxon>
        <taxon>Magnoliopsida</taxon>
        <taxon>eudicotyledons</taxon>
        <taxon>Gunneridae</taxon>
        <taxon>Pentapetalae</taxon>
        <taxon>rosids</taxon>
        <taxon>malvids</taxon>
        <taxon>Sapindales</taxon>
        <taxon>Anacardiaceae</taxon>
        <taxon>Pistacia</taxon>
    </lineage>
</organism>
<gene>
    <name evidence="1" type="ORF">Patl1_28891</name>
</gene>
<proteinExistence type="predicted"/>
<comment type="caution">
    <text evidence="1">The sequence shown here is derived from an EMBL/GenBank/DDBJ whole genome shotgun (WGS) entry which is preliminary data.</text>
</comment>
<evidence type="ECO:0000313" key="1">
    <source>
        <dbReference type="EMBL" id="KAJ0097583.1"/>
    </source>
</evidence>
<name>A0ACC1BFG3_9ROSI</name>
<keyword evidence="2" id="KW-1185">Reference proteome</keyword>
<protein>
    <submittedName>
        <fullName evidence="1">Uncharacterized protein</fullName>
    </submittedName>
</protein>
<dbReference type="Proteomes" id="UP001164250">
    <property type="component" value="Chromosome 5"/>
</dbReference>
<sequence length="59" mass="6482">MEFSEMGSGEYWLQDIQDLEKHVKDSGGGPPGSDAYIFNGHPGPLHNCSKSGRLLITYN</sequence>
<dbReference type="EMBL" id="CM047901">
    <property type="protein sequence ID" value="KAJ0097583.1"/>
    <property type="molecule type" value="Genomic_DNA"/>
</dbReference>
<evidence type="ECO:0000313" key="2">
    <source>
        <dbReference type="Proteomes" id="UP001164250"/>
    </source>
</evidence>
<reference evidence="2" key="1">
    <citation type="journal article" date="2023" name="G3 (Bethesda)">
        <title>Genome assembly and association tests identify interacting loci associated with vigor, precocity, and sex in interspecific pistachio rootstocks.</title>
        <authorList>
            <person name="Palmer W."/>
            <person name="Jacygrad E."/>
            <person name="Sagayaradj S."/>
            <person name="Cavanaugh K."/>
            <person name="Han R."/>
            <person name="Bertier L."/>
            <person name="Beede B."/>
            <person name="Kafkas S."/>
            <person name="Golino D."/>
            <person name="Preece J."/>
            <person name="Michelmore R."/>
        </authorList>
    </citation>
    <scope>NUCLEOTIDE SEQUENCE [LARGE SCALE GENOMIC DNA]</scope>
</reference>